<accession>A2SNC3</accession>
<feature type="compositionally biased region" description="Basic and acidic residues" evidence="1">
    <location>
        <begin position="160"/>
        <end position="173"/>
    </location>
</feature>
<dbReference type="AlphaFoldDB" id="A2SNC3"/>
<dbReference type="KEGG" id="mpt:Mpe_B0287"/>
<reference evidence="2 3" key="1">
    <citation type="journal article" date="2007" name="J. Bacteriol.">
        <title>Whole-genome analysis of the methyl tert-butyl ether-degrading beta-proteobacterium Methylibium petroleiphilum PM1.</title>
        <authorList>
            <person name="Kane S.R."/>
            <person name="Chakicherla A.Y."/>
            <person name="Chain P.S.G."/>
            <person name="Schmidt R."/>
            <person name="Shin M.W."/>
            <person name="Legler T.C."/>
            <person name="Scow K.M."/>
            <person name="Larimer F.W."/>
            <person name="Lucas S.M."/>
            <person name="Richardson P.M."/>
            <person name="Hristova K.R."/>
        </authorList>
    </citation>
    <scope>NUCLEOTIDE SEQUENCE [LARGE SCALE GENOMIC DNA]</scope>
    <source>
        <strain evidence="3">ATCC BAA-1232 / LMG 22953 / PM1</strain>
        <plasmid evidence="2 3">RPME01</plasmid>
    </source>
</reference>
<dbReference type="HOGENOM" id="CLU_280730_0_0_4"/>
<name>A2SNC3_METPP</name>
<gene>
    <name evidence="2" type="ordered locus">Mpe_B0287</name>
</gene>
<feature type="compositionally biased region" description="Basic residues" evidence="1">
    <location>
        <begin position="174"/>
        <end position="185"/>
    </location>
</feature>
<evidence type="ECO:0000313" key="3">
    <source>
        <dbReference type="Proteomes" id="UP000000366"/>
    </source>
</evidence>
<evidence type="ECO:0000256" key="1">
    <source>
        <dbReference type="SAM" id="MobiDB-lite"/>
    </source>
</evidence>
<protein>
    <submittedName>
        <fullName evidence="2">Uncharacterized protein</fullName>
    </submittedName>
</protein>
<dbReference type="EMBL" id="CP000556">
    <property type="protein sequence ID" value="ABM97062.1"/>
    <property type="molecule type" value="Genomic_DNA"/>
</dbReference>
<dbReference type="Proteomes" id="UP000000366">
    <property type="component" value="Plasmid RPME01"/>
</dbReference>
<geneLocation type="plasmid" evidence="2 3">
    <name>RPME01</name>
</geneLocation>
<proteinExistence type="predicted"/>
<keyword evidence="3" id="KW-1185">Reference proteome</keyword>
<keyword evidence="2" id="KW-0614">Plasmid</keyword>
<organism evidence="2 3">
    <name type="scientific">Methylibium petroleiphilum (strain ATCC BAA-1232 / LMG 22953 / PM1)</name>
    <dbReference type="NCBI Taxonomy" id="420662"/>
    <lineage>
        <taxon>Bacteria</taxon>
        <taxon>Pseudomonadati</taxon>
        <taxon>Pseudomonadota</taxon>
        <taxon>Betaproteobacteria</taxon>
        <taxon>Burkholderiales</taxon>
        <taxon>Sphaerotilaceae</taxon>
        <taxon>Methylibium</taxon>
    </lineage>
</organism>
<sequence>MSGSSLVPVRQGSAAGPDVVVDDVGGDLLRSEQVLEPGYYWRAKATLGEHPEIEEGDALLLVDLIDFEEKLHSVQLLCHPRHGEGKYTFLIDDFIASFEPCQDADAIRAAEQQAILDRVTELQQELVSAQANPQLMLEAIKPQVDQAEKKHQYEAGQRQQRAENDRRERDRNLSKIHRRAARRSAAKGNPLALPKVAVGTNVSQLLTAGIDEGGVVQLREIADRQLVLAQAQANWLTKKTEEITGTLKELAPYAAEKAAVALARSSDALKRAERIRQGIESLDLYTGKGVDVFEVRDGPEAPTHVPLMIVQGKRYMEEELAAQADVGMSFDWRDQPQFFAELARNDALLNQVFPSERCVISMAVTRHERRYGKDMWANLINNLQNQLVFLLVRNGGKVHVVYSATPSHEAASRLFPTADELGNVFRGVDGSTITLRDVEFGERKKDFDDLALHYRRFLILLCGLDHRLRLLGEFYPPEQQINFMTADFQARYMRFYADQEAGSQIGDDLPWVSAWIKAKNTLVQSGSRVFVMNSDGAINNSPEVKRRHGLRFRERQFETAQIAQQEGARFYVTLATKDTWGHDRSEPNVKCYLEGESSGGDESWWLCLDGVSVDEIRRYLGSRRNWGMGVGYLRLFRRLEAFLAAEAEAEAPARAYLLQQATTHGGLPEHVARPALDVAVRNWRAARRGAALPGLDRLAELNEVLSLVAPEGYVPAGIESLLQRYLDACAAADPGRQPLLLTRSGSNRYVLYTTASDRDREPYPSVLSWGWVRRVVLEPTKTARHLREVSESLTWLHEALPASEAELRRYSGADDWFHKDAEPIRLRTYATIKRNLADAVVWEPVLRAGPGAGIPAEIFTTLAATCAQRQRANHTRSVLHLSLGIPVGVYGGGRKLSVVYMTARAEHVLYTYGDDAQRAAIRAQFTSRFHNARRGSEILAAPLEWALRVSEECLDGEALQVHKGEIPGVSSYQVDWMRLGISQNHKRHRGTVDRPGVKGDGKPSLDTHAHATLSLNRAFDELAGVGPLLRRRFYRQQLDRVQWDCRWEAPEKAKAKRKQILSQRYTPRTAQLSPLVWLESRNRSIAQSVFVAPLRKKES</sequence>
<dbReference type="eggNOG" id="ENOG502Z8R8">
    <property type="taxonomic scope" value="Bacteria"/>
</dbReference>
<feature type="region of interest" description="Disordered" evidence="1">
    <location>
        <begin position="146"/>
        <end position="186"/>
    </location>
</feature>
<evidence type="ECO:0000313" key="2">
    <source>
        <dbReference type="EMBL" id="ABM97062.1"/>
    </source>
</evidence>